<dbReference type="Pfam" id="PF00582">
    <property type="entry name" value="Usp"/>
    <property type="match status" value="1"/>
</dbReference>
<dbReference type="EMBL" id="JBHSBY010000035">
    <property type="protein sequence ID" value="MFC4196625.1"/>
    <property type="molecule type" value="Genomic_DNA"/>
</dbReference>
<comment type="similarity">
    <text evidence="1">Belongs to the universal stress protein A family.</text>
</comment>
<evidence type="ECO:0000313" key="3">
    <source>
        <dbReference type="EMBL" id="MFC4196625.1"/>
    </source>
</evidence>
<evidence type="ECO:0000259" key="2">
    <source>
        <dbReference type="Pfam" id="PF00582"/>
    </source>
</evidence>
<comment type="caution">
    <text evidence="3">The sequence shown here is derived from an EMBL/GenBank/DDBJ whole genome shotgun (WGS) entry which is preliminary data.</text>
</comment>
<dbReference type="PRINTS" id="PR01438">
    <property type="entry name" value="UNVRSLSTRESS"/>
</dbReference>
<organism evidence="3 4">
    <name type="scientific">Pedobacter jamesrossensis</name>
    <dbReference type="NCBI Taxonomy" id="1908238"/>
    <lineage>
        <taxon>Bacteria</taxon>
        <taxon>Pseudomonadati</taxon>
        <taxon>Bacteroidota</taxon>
        <taxon>Sphingobacteriia</taxon>
        <taxon>Sphingobacteriales</taxon>
        <taxon>Sphingobacteriaceae</taxon>
        <taxon>Pedobacter</taxon>
    </lineage>
</organism>
<accession>A0ABV8NI32</accession>
<dbReference type="InterPro" id="IPR006016">
    <property type="entry name" value="UspA"/>
</dbReference>
<dbReference type="InterPro" id="IPR006015">
    <property type="entry name" value="Universal_stress_UspA"/>
</dbReference>
<reference evidence="4" key="1">
    <citation type="journal article" date="2019" name="Int. J. Syst. Evol. Microbiol.">
        <title>The Global Catalogue of Microorganisms (GCM) 10K type strain sequencing project: providing services to taxonomists for standard genome sequencing and annotation.</title>
        <authorList>
            <consortium name="The Broad Institute Genomics Platform"/>
            <consortium name="The Broad Institute Genome Sequencing Center for Infectious Disease"/>
            <person name="Wu L."/>
            <person name="Ma J."/>
        </authorList>
    </citation>
    <scope>NUCLEOTIDE SEQUENCE [LARGE SCALE GENOMIC DNA]</scope>
    <source>
        <strain evidence="4">CCM 8689</strain>
    </source>
</reference>
<gene>
    <name evidence="3" type="ORF">ACFOUY_07945</name>
</gene>
<evidence type="ECO:0000256" key="1">
    <source>
        <dbReference type="ARBA" id="ARBA00008791"/>
    </source>
</evidence>
<dbReference type="SUPFAM" id="SSF52402">
    <property type="entry name" value="Adenine nucleotide alpha hydrolases-like"/>
    <property type="match status" value="1"/>
</dbReference>
<dbReference type="Proteomes" id="UP001595792">
    <property type="component" value="Unassembled WGS sequence"/>
</dbReference>
<feature type="domain" description="UspA" evidence="2">
    <location>
        <begin position="1"/>
        <end position="148"/>
    </location>
</feature>
<evidence type="ECO:0000313" key="4">
    <source>
        <dbReference type="Proteomes" id="UP001595792"/>
    </source>
</evidence>
<name>A0ABV8NI32_9SPHI</name>
<dbReference type="CDD" id="cd00293">
    <property type="entry name" value="USP-like"/>
    <property type="match status" value="1"/>
</dbReference>
<proteinExistence type="inferred from homology"/>
<dbReference type="InterPro" id="IPR014729">
    <property type="entry name" value="Rossmann-like_a/b/a_fold"/>
</dbReference>
<protein>
    <submittedName>
        <fullName evidence="3">Universal stress protein</fullName>
    </submittedName>
</protein>
<keyword evidence="4" id="KW-1185">Reference proteome</keyword>
<dbReference type="RefSeq" id="WP_378959958.1">
    <property type="nucleotide sequence ID" value="NZ_JBHRXC010000001.1"/>
</dbReference>
<dbReference type="Gene3D" id="3.40.50.620">
    <property type="entry name" value="HUPs"/>
    <property type="match status" value="1"/>
</dbReference>
<sequence>MKTLLIPVDFSVPSTHAVDYAADLANDRGFTRVVLIANCIASPLSEYWANQGDAWDARIEMRNTLTELNTQLFDLKARLQKRLHPNIIIDARLRQCFSISSICKLASSEVVDLILIGSNSSQLGTESVIGHQIINICKNITVPIMIVPSASHYQPITHAVVSFDEHSSTEVYYLDRLKHLQSNKNPTPLEREKPGYQPVEIIPESQNYTLLNSILRSFRYYVYEKEAYGQQIGLTKFADSYYSQLIIAMPGNKGFFYSLTHKDISEQLVMDGHKPILVLP</sequence>